<keyword evidence="2" id="KW-0472">Membrane</keyword>
<keyword evidence="5" id="KW-1185">Reference proteome</keyword>
<feature type="domain" description="DUF4178" evidence="3">
    <location>
        <begin position="73"/>
        <end position="204"/>
    </location>
</feature>
<feature type="region of interest" description="Disordered" evidence="1">
    <location>
        <begin position="326"/>
        <end position="348"/>
    </location>
</feature>
<dbReference type="Proteomes" id="UP001427805">
    <property type="component" value="Unassembled WGS sequence"/>
</dbReference>
<evidence type="ECO:0000256" key="2">
    <source>
        <dbReference type="SAM" id="Phobius"/>
    </source>
</evidence>
<evidence type="ECO:0000313" key="5">
    <source>
        <dbReference type="Proteomes" id="UP001427805"/>
    </source>
</evidence>
<dbReference type="InterPro" id="IPR025235">
    <property type="entry name" value="DUF4178"/>
</dbReference>
<comment type="caution">
    <text evidence="4">The sequence shown here is derived from an EMBL/GenBank/DDBJ whole genome shotgun (WGS) entry which is preliminary data.</text>
</comment>
<keyword evidence="2" id="KW-1133">Transmembrane helix</keyword>
<accession>A0ABV0BHW0</accession>
<dbReference type="RefSeq" id="WP_346248713.1">
    <property type="nucleotide sequence ID" value="NZ_JBDIZK010000016.1"/>
</dbReference>
<proteinExistence type="predicted"/>
<evidence type="ECO:0000313" key="4">
    <source>
        <dbReference type="EMBL" id="MEN3749665.1"/>
    </source>
</evidence>
<keyword evidence="2" id="KW-0812">Transmembrane</keyword>
<name>A0ABV0BHW0_9SPHN</name>
<reference evidence="4 5" key="1">
    <citation type="submission" date="2024-05" db="EMBL/GenBank/DDBJ databases">
        <title>Sphingomonas sp. HF-S3 16S ribosomal RNA gene Genome sequencing and assembly.</title>
        <authorList>
            <person name="Lee H."/>
        </authorList>
    </citation>
    <scope>NUCLEOTIDE SEQUENCE [LARGE SCALE GENOMIC DNA]</scope>
    <source>
        <strain evidence="4 5">HF-S3</strain>
    </source>
</reference>
<dbReference type="Pfam" id="PF13785">
    <property type="entry name" value="DUF4178"/>
    <property type="match status" value="1"/>
</dbReference>
<evidence type="ECO:0000259" key="3">
    <source>
        <dbReference type="Pfam" id="PF13785"/>
    </source>
</evidence>
<evidence type="ECO:0000256" key="1">
    <source>
        <dbReference type="SAM" id="MobiDB-lite"/>
    </source>
</evidence>
<feature type="transmembrane region" description="Helical" evidence="2">
    <location>
        <begin position="411"/>
        <end position="433"/>
    </location>
</feature>
<dbReference type="EMBL" id="JBDIZK010000016">
    <property type="protein sequence ID" value="MEN3749665.1"/>
    <property type="molecule type" value="Genomic_DNA"/>
</dbReference>
<gene>
    <name evidence="4" type="ORF">TPR58_21000</name>
</gene>
<protein>
    <submittedName>
        <fullName evidence="4">DUF4178 domain-containing protein</fullName>
    </submittedName>
</protein>
<organism evidence="4 5">
    <name type="scientific">Sphingomonas rustica</name>
    <dbReference type="NCBI Taxonomy" id="3103142"/>
    <lineage>
        <taxon>Bacteria</taxon>
        <taxon>Pseudomonadati</taxon>
        <taxon>Pseudomonadota</taxon>
        <taxon>Alphaproteobacteria</taxon>
        <taxon>Sphingomonadales</taxon>
        <taxon>Sphingomonadaceae</taxon>
        <taxon>Sphingomonas</taxon>
    </lineage>
</organism>
<sequence length="458" mass="50080">MSDAAPVAPRVEPSPSATVLTCPSCGGSVKLRAAGFSVTVACEYCGSLLDVTNPSVRLLVEDHRARAELAIPLGTRATLRGSEWEVVGYLRRSENGAYGWEEYLLFNPYRGYRWLIANRGGWSLGEMRTDAPSGSSGSIEIDGDAYEPFFSGGSAQVDYVLGEFYWRVAKGETVDTDDWVRPGVMLSREKNAHEVSWTRSEWLDAREIEAFGVTPARRIWPPLPHQPSPHGAWLKRGWKIALAAITGLIVAMTVFGGSRELADQTLTIPRTGSEATSTIGPITLSRPYQKVEIRADVPALENGWVDLDYRLVNRASQQSYQAYGAAERYSGRDSDGSWSEGSRGKDVSVASVPAGTYDLVVEYKGNRWNDPGARSSSTLSITGVELPQTGVGGWMADAAEPQLRIRVFQGALFFGNFIIALLLIGVPLVWVALRHLSFETSRRSQSDFAGSDDDEDDD</sequence>